<evidence type="ECO:0000313" key="7">
    <source>
        <dbReference type="Proteomes" id="UP000254424"/>
    </source>
</evidence>
<dbReference type="EMBL" id="UFSX01000002">
    <property type="protein sequence ID" value="SUV43653.1"/>
    <property type="molecule type" value="Genomic_DNA"/>
</dbReference>
<dbReference type="InterPro" id="IPR054593">
    <property type="entry name" value="Beta-mannosidase-like_N2"/>
</dbReference>
<reference evidence="6 7" key="1">
    <citation type="submission" date="2018-06" db="EMBL/GenBank/DDBJ databases">
        <authorList>
            <consortium name="Pathogen Informatics"/>
            <person name="Doyle S."/>
        </authorList>
    </citation>
    <scope>NUCLEOTIDE SEQUENCE [LARGE SCALE GENOMIC DNA]</scope>
    <source>
        <strain evidence="6 7">NCTC11155</strain>
    </source>
</reference>
<keyword evidence="6" id="KW-0238">DNA-binding</keyword>
<accession>A0A380Z9J3</accession>
<dbReference type="Pfam" id="PF22666">
    <property type="entry name" value="Glyco_hydro_2_N2"/>
    <property type="match status" value="1"/>
</dbReference>
<dbReference type="STRING" id="483216.BACEGG_00641"/>
<gene>
    <name evidence="5" type="ORF">EAJ03_09815</name>
    <name evidence="4" type="ORF">F2Z23_10405</name>
    <name evidence="6" type="ORF">NCTC11155_03058</name>
</gene>
<evidence type="ECO:0000313" key="4">
    <source>
        <dbReference type="EMBL" id="KAA5273735.1"/>
    </source>
</evidence>
<evidence type="ECO:0000259" key="3">
    <source>
        <dbReference type="Pfam" id="PF22666"/>
    </source>
</evidence>
<keyword evidence="9" id="KW-1185">Reference proteome</keyword>
<dbReference type="Proteomes" id="UP000335496">
    <property type="component" value="Unassembled WGS sequence"/>
</dbReference>
<evidence type="ECO:0000313" key="8">
    <source>
        <dbReference type="Proteomes" id="UP000291917"/>
    </source>
</evidence>
<dbReference type="OrthoDB" id="9761519at2"/>
<dbReference type="Gene3D" id="2.60.120.260">
    <property type="entry name" value="Galactose-binding domain-like"/>
    <property type="match status" value="2"/>
</dbReference>
<dbReference type="Proteomes" id="UP000291917">
    <property type="component" value="Unassembled WGS sequence"/>
</dbReference>
<dbReference type="Proteomes" id="UP000254424">
    <property type="component" value="Unassembled WGS sequence"/>
</dbReference>
<evidence type="ECO:0000256" key="2">
    <source>
        <dbReference type="ARBA" id="ARBA00022801"/>
    </source>
</evidence>
<sequence length="1102" mass="123786">MKIKYLLVLIVLLSITFVGCGTRQNMPTEEQSVRYTADDVRPWTFWYWMYGAVTPEGITADLEAMKQVGLGGAYLMPIKGVGQGPEYEGQAQQLTPEFWEMVDYSMKEAKRLGLRLGMHICDGFALAGGPWIAPQESMQKIVWSDTIIRGGNIERLPLPQLEGYEGYSEDIATYAIPLGKQPADVVMRPVISLATLPGTEVKDKKKAVNMDEKGVIRSSYPCRIDYTYEQPVTVSNVEIVLSGNNYQAHRLKVLVSDDGRNYRFLKQLKPARHGWQNTDCHSTHGLPPTTAKYFRFEWTPEGSEPGCEDLDAAKWKPNLKIKEIRLHTAPRIHQWEGKAGFVWRVADASTSQEIPDEACVQLNEVRRLTLTEGALTAKLPEGEWRILRMGHTSTGHVNATAGGGKGLECDKFSVAAVRKQFDNWFAQVFEKTTPEVAREVLKYMHVDSWECGSQNWSATFAAEFKSRRGYDLMPYLPLLAGIPMESAEKSEQVLRDVRITIGELVTDVFYTVLAQCAGEYDCRFSAECVSPTMVADGLCHYDKVDLPMGEFWLNSPTHDKLNDVLDAVSGAHIYGKNVIQAEGFTEIRGTWDEDPAMLKPLLDRNYALGINKLFFHVFTHNPWLDRVPGMTLDGIGLFYQRDQTWFRESSAFVDYATRCQTLLQKGTPVVDIAVFTGEEMPRRAILPDRLVSMLPGIYGAERVESERVRLANEGQPLRVVPVGVTHSANMADPDKWINPLRGYQYDSFNKDALLRLAKVEDGHIVLPGGGRYKVLVLPTARPMDPTAVPLSKEVEQKIAEWKEQGVIIPELPYKAESFAVMGLERDVELPAEVAYAHRTADDMEIYFIANQKNEARNFTASFRQKGLAPKLYDAVTGRTYIPEQWAEREGRTEVSLSLPAYGSRFVIFFKSKDALELFAGDSLLHEENVAAENMAKRLVRHEWKEESRTPLENSEWTVHFEKTDVKLVRDELFDWSKESDAKVKFYSGRACYTSSFVVQDEFDGSVLLSLGRVANVATVRVNGKACGIAWTPPYQVDITSALVAGANRLEIELVNTWANALRGMDQGSAPFDGIWANAKYRLPGDDLLPAGLLGPVELVRMK</sequence>
<dbReference type="PROSITE" id="PS51257">
    <property type="entry name" value="PROKAR_LIPOPROTEIN"/>
    <property type="match status" value="1"/>
</dbReference>
<dbReference type="SUPFAM" id="SSF49785">
    <property type="entry name" value="Galactose-binding domain-like"/>
    <property type="match status" value="2"/>
</dbReference>
<reference evidence="4 9" key="2">
    <citation type="journal article" date="2019" name="Nat. Med.">
        <title>A library of human gut bacterial isolates paired with longitudinal multiomics data enables mechanistic microbiome research.</title>
        <authorList>
            <person name="Poyet M."/>
            <person name="Groussin M."/>
            <person name="Gibbons S.M."/>
            <person name="Avila-Pacheco J."/>
            <person name="Jiang X."/>
            <person name="Kearney S.M."/>
            <person name="Perrotta A.R."/>
            <person name="Berdy B."/>
            <person name="Zhao S."/>
            <person name="Lieberman T.D."/>
            <person name="Swanson P.K."/>
            <person name="Smith M."/>
            <person name="Roesemann S."/>
            <person name="Alexander J.E."/>
            <person name="Rich S.A."/>
            <person name="Livny J."/>
            <person name="Vlamakis H."/>
            <person name="Clish C."/>
            <person name="Bullock K."/>
            <person name="Deik A."/>
            <person name="Scott J."/>
            <person name="Pierce K.A."/>
            <person name="Xavier R.J."/>
            <person name="Alm E.J."/>
        </authorList>
    </citation>
    <scope>NUCLEOTIDE SEQUENCE [LARGE SCALE GENOMIC DNA]</scope>
    <source>
        <strain evidence="4 9">BIOML-A1</strain>
    </source>
</reference>
<name>A0A380Z9J3_9BACE</name>
<dbReference type="GO" id="GO:0003677">
    <property type="term" value="F:DNA binding"/>
    <property type="evidence" value="ECO:0007669"/>
    <property type="project" value="UniProtKB-KW"/>
</dbReference>
<protein>
    <submittedName>
        <fullName evidence="6">DNA-binding protein</fullName>
    </submittedName>
</protein>
<evidence type="ECO:0000313" key="6">
    <source>
        <dbReference type="EMBL" id="SUV43653.1"/>
    </source>
</evidence>
<organism evidence="6 7">
    <name type="scientific">Bacteroides eggerthii</name>
    <dbReference type="NCBI Taxonomy" id="28111"/>
    <lineage>
        <taxon>Bacteria</taxon>
        <taxon>Pseudomonadati</taxon>
        <taxon>Bacteroidota</taxon>
        <taxon>Bacteroidia</taxon>
        <taxon>Bacteroidales</taxon>
        <taxon>Bacteroidaceae</taxon>
        <taxon>Bacteroides</taxon>
    </lineage>
</organism>
<reference evidence="5 8" key="3">
    <citation type="journal article" date="2019" name="Science, e1252229">
        <title>Invertible promoters mediate bacterial phase variation, antibiotic resistance, and host adaptation in the gut.</title>
        <authorList>
            <person name="Jiang X."/>
            <person name="Hall A.B."/>
            <person name="Arthur T.D."/>
            <person name="Plichta D.R."/>
            <person name="Covington C.T."/>
            <person name="Poyet M."/>
            <person name="Crothers J."/>
            <person name="Moses P.L."/>
            <person name="Tolonen A.C."/>
            <person name="Vlamakis H."/>
            <person name="Alm E.J."/>
            <person name="Xavier R.J."/>
        </authorList>
    </citation>
    <scope>NUCLEOTIDE SEQUENCE [LARGE SCALE GENOMIC DNA]</scope>
    <source>
        <strain evidence="8">bj_0095</strain>
        <strain evidence="5">Bj_0095</strain>
    </source>
</reference>
<dbReference type="Pfam" id="PF17132">
    <property type="entry name" value="Glyco_hydro_106"/>
    <property type="match status" value="2"/>
</dbReference>
<keyword evidence="2" id="KW-0378">Hydrolase</keyword>
<evidence type="ECO:0000313" key="9">
    <source>
        <dbReference type="Proteomes" id="UP000335496"/>
    </source>
</evidence>
<dbReference type="PANTHER" id="PTHR43817:SF1">
    <property type="entry name" value="HYDROLASE, FAMILY 43, PUTATIVE (AFU_ORTHOLOGUE AFUA_3G01660)-RELATED"/>
    <property type="match status" value="1"/>
</dbReference>
<dbReference type="NCBIfam" id="NF045579">
    <property type="entry name" value="rhamnoside_JR"/>
    <property type="match status" value="1"/>
</dbReference>
<dbReference type="PANTHER" id="PTHR43817">
    <property type="entry name" value="GLYCOSYL HYDROLASE"/>
    <property type="match status" value="1"/>
</dbReference>
<evidence type="ECO:0000256" key="1">
    <source>
        <dbReference type="ARBA" id="ARBA00022729"/>
    </source>
</evidence>
<dbReference type="EMBL" id="VVZX01000012">
    <property type="protein sequence ID" value="KAA5273735.1"/>
    <property type="molecule type" value="Genomic_DNA"/>
</dbReference>
<keyword evidence="1" id="KW-0732">Signal</keyword>
<evidence type="ECO:0000313" key="5">
    <source>
        <dbReference type="EMBL" id="RYT73692.1"/>
    </source>
</evidence>
<dbReference type="AlphaFoldDB" id="A0A380Z9J3"/>
<dbReference type="EMBL" id="RCXL01000013">
    <property type="protein sequence ID" value="RYT73692.1"/>
    <property type="molecule type" value="Genomic_DNA"/>
</dbReference>
<feature type="domain" description="Beta-mannosidase-like galactose-binding" evidence="3">
    <location>
        <begin position="981"/>
        <end position="1065"/>
    </location>
</feature>
<dbReference type="InterPro" id="IPR008979">
    <property type="entry name" value="Galactose-bd-like_sf"/>
</dbReference>
<dbReference type="GO" id="GO:0004553">
    <property type="term" value="F:hydrolase activity, hydrolyzing O-glycosyl compounds"/>
    <property type="evidence" value="ECO:0007669"/>
    <property type="project" value="UniProtKB-ARBA"/>
</dbReference>
<proteinExistence type="predicted"/>